<dbReference type="InterPro" id="IPR011707">
    <property type="entry name" value="Cu-oxidase-like_N"/>
</dbReference>
<evidence type="ECO:0000256" key="1">
    <source>
        <dbReference type="ARBA" id="ARBA00010609"/>
    </source>
</evidence>
<dbReference type="GO" id="GO:0005507">
    <property type="term" value="F:copper ion binding"/>
    <property type="evidence" value="ECO:0007669"/>
    <property type="project" value="InterPro"/>
</dbReference>
<dbReference type="InterPro" id="IPR011706">
    <property type="entry name" value="Cu-oxidase_C"/>
</dbReference>
<sequence length="562" mass="63009">MRASVVAISTLASILHTNFALNDFQALIQPKIIASECALAMEANRDPEAQFKKGTLVVDLNVTAGRFESAYISFNTRTYNGQIPGKTIKVCEGDTLVVNLWNHLGEGSSNLTNLHVHGMEVSSMGQSDNVFVAVEPRQFRRYEYAIEQSITDHIYYHPHVHLLVSSQISGLMGGNIFIVENKYHPSYPRQLREMEEVVLLLQGVCYQNCTNNRDNIFNAIISRYGVSEQSLLPNELNPNIKIRPENSMIQDTKQVHIFVNGQYGPELHMSTNKCKRLRWTNALANNVVELVMPGCMMYAMGVDGIYRKGSPVQKAVNIISPGGRSDIALCCEKAGTYWMSSDSSSSRLGQLGFVNDHRAATQKVMKIIVSENATQEVNLIADFTWKLPYDTQHLVDLRTIPASSIPPANMYSYELSMDIKNMFVDAKGVKFAFGVNQKTYDDNYINHTMVVGQVQQWQISTKTVSDACDANPPSTTRCREMVHPFHLHGFPFQIVSKSENFDPDDLLHEIGEYRDTVLLRSGLKILIRFIPPAYAVGEILTHCHIASHSDNGMAQKVRVIRA</sequence>
<dbReference type="HOGENOM" id="CLU_009100_3_1_1"/>
<protein>
    <submittedName>
        <fullName evidence="6">Uncharacterized protein AlNc14C36G3194</fullName>
    </submittedName>
</protein>
<dbReference type="SUPFAM" id="SSF49503">
    <property type="entry name" value="Cupredoxins"/>
    <property type="match status" value="3"/>
</dbReference>
<dbReference type="AlphaFoldDB" id="F0W8R9"/>
<dbReference type="PANTHER" id="PTHR11709:SF518">
    <property type="entry name" value="MULTICOPPER OXIDASE"/>
    <property type="match status" value="1"/>
</dbReference>
<evidence type="ECO:0000256" key="2">
    <source>
        <dbReference type="ARBA" id="ARBA00022723"/>
    </source>
</evidence>
<feature type="domain" description="Plastocyanin-like" evidence="5">
    <location>
        <begin position="76"/>
        <end position="175"/>
    </location>
</feature>
<proteinExistence type="inferred from homology"/>
<evidence type="ECO:0000259" key="5">
    <source>
        <dbReference type="Pfam" id="PF07732"/>
    </source>
</evidence>
<dbReference type="CDD" id="cd13853">
    <property type="entry name" value="CuRO_1_Tth-MCO_like"/>
    <property type="match status" value="1"/>
</dbReference>
<name>F0W8R9_9STRA</name>
<accession>F0W8R9</accession>
<dbReference type="InterPro" id="IPR008972">
    <property type="entry name" value="Cupredoxin"/>
</dbReference>
<keyword evidence="3" id="KW-0560">Oxidoreductase</keyword>
<dbReference type="Pfam" id="PF07731">
    <property type="entry name" value="Cu-oxidase_2"/>
    <property type="match status" value="1"/>
</dbReference>
<organism evidence="6">
    <name type="scientific">Albugo laibachii Nc14</name>
    <dbReference type="NCBI Taxonomy" id="890382"/>
    <lineage>
        <taxon>Eukaryota</taxon>
        <taxon>Sar</taxon>
        <taxon>Stramenopiles</taxon>
        <taxon>Oomycota</taxon>
        <taxon>Peronosporomycetes</taxon>
        <taxon>Albuginales</taxon>
        <taxon>Albuginaceae</taxon>
        <taxon>Albugo</taxon>
    </lineage>
</organism>
<dbReference type="InterPro" id="IPR002355">
    <property type="entry name" value="Cu_oxidase_Cu_BS"/>
</dbReference>
<dbReference type="InterPro" id="IPR045087">
    <property type="entry name" value="Cu-oxidase_fam"/>
</dbReference>
<evidence type="ECO:0000259" key="4">
    <source>
        <dbReference type="Pfam" id="PF07731"/>
    </source>
</evidence>
<feature type="domain" description="Plastocyanin-like" evidence="4">
    <location>
        <begin position="436"/>
        <end position="559"/>
    </location>
</feature>
<keyword evidence="2" id="KW-0479">Metal-binding</keyword>
<dbReference type="Gene3D" id="2.60.40.420">
    <property type="entry name" value="Cupredoxins - blue copper proteins"/>
    <property type="match status" value="3"/>
</dbReference>
<dbReference type="EMBL" id="FR824081">
    <property type="protein sequence ID" value="CCA17527.1"/>
    <property type="molecule type" value="Genomic_DNA"/>
</dbReference>
<evidence type="ECO:0000313" key="6">
    <source>
        <dbReference type="EMBL" id="CCA17527.1"/>
    </source>
</evidence>
<comment type="similarity">
    <text evidence="1">Belongs to the multicopper oxidase family.</text>
</comment>
<dbReference type="PANTHER" id="PTHR11709">
    <property type="entry name" value="MULTI-COPPER OXIDASE"/>
    <property type="match status" value="1"/>
</dbReference>
<dbReference type="Pfam" id="PF07732">
    <property type="entry name" value="Cu-oxidase_3"/>
    <property type="match status" value="1"/>
</dbReference>
<reference evidence="6" key="2">
    <citation type="submission" date="2011-02" db="EMBL/GenBank/DDBJ databases">
        <authorList>
            <person name="MacLean D."/>
        </authorList>
    </citation>
    <scope>NUCLEOTIDE SEQUENCE</scope>
</reference>
<reference evidence="6" key="1">
    <citation type="journal article" date="2011" name="PLoS Biol.">
        <title>Gene gain and loss during evolution of obligate parasitism in the white rust pathogen of Arabidopsis thaliana.</title>
        <authorList>
            <person name="Kemen E."/>
            <person name="Gardiner A."/>
            <person name="Schultz-Larsen T."/>
            <person name="Kemen A.C."/>
            <person name="Balmuth A.L."/>
            <person name="Robert-Seilaniantz A."/>
            <person name="Bailey K."/>
            <person name="Holub E."/>
            <person name="Studholme D.J."/>
            <person name="Maclean D."/>
            <person name="Jones J.D."/>
        </authorList>
    </citation>
    <scope>NUCLEOTIDE SEQUENCE</scope>
</reference>
<evidence type="ECO:0000256" key="3">
    <source>
        <dbReference type="ARBA" id="ARBA00023002"/>
    </source>
</evidence>
<dbReference type="GO" id="GO:0016491">
    <property type="term" value="F:oxidoreductase activity"/>
    <property type="evidence" value="ECO:0007669"/>
    <property type="project" value="UniProtKB-KW"/>
</dbReference>
<gene>
    <name evidence="6" type="primary">AlNc14C36G3194</name>
    <name evidence="6" type="ORF">ALNC14_036700</name>
</gene>
<dbReference type="PROSITE" id="PS00080">
    <property type="entry name" value="MULTICOPPER_OXIDASE2"/>
    <property type="match status" value="1"/>
</dbReference>